<reference evidence="1 2" key="1">
    <citation type="journal article" date="2023" name="Front. Microbiol.">
        <title>Genomic analyses of Burkholderia respiratory isolates indicates two evolutionarily distinct B. anthina clades.</title>
        <authorList>
            <person name="Pham A."/>
            <person name="Volmer J.G."/>
            <person name="Chambers D.C."/>
            <person name="Smith D.J."/>
            <person name="Reid D.W."/>
            <person name="Burr L."/>
            <person name="Wells T.J."/>
        </authorList>
    </citation>
    <scope>NUCLEOTIDE SEQUENCE [LARGE SCALE GENOMIC DNA]</scope>
    <source>
        <strain evidence="1 2">BCCIQ07A</strain>
    </source>
</reference>
<comment type="caution">
    <text evidence="1">The sequence shown here is derived from an EMBL/GenBank/DDBJ whole genome shotgun (WGS) entry which is preliminary data.</text>
</comment>
<sequence length="198" mass="22135">MASGAGHVARILYKEIVAGDLRKILAQSNDSDTGGGARDFRFGSFKTLLPVIVQMFPKKAKENRKRDGVVEEIDVFQGEFFWHNDKGLVERKDSFFEPPTDVRPSEGRIARVHEYGCFDTSRVPKGGEGNRVLLLLIQLSDGSVWPHYAEEKTLRMKGKWDPVVAEELLACLDAKRAGNRAAIGYRDFTNAGKYCNGK</sequence>
<dbReference type="RefSeq" id="WP_089465274.1">
    <property type="nucleotide sequence ID" value="NZ_JAWRKY010000005.1"/>
</dbReference>
<protein>
    <submittedName>
        <fullName evidence="1">Uncharacterized protein</fullName>
    </submittedName>
</protein>
<dbReference type="EMBL" id="JAWRLE010000013">
    <property type="protein sequence ID" value="MEB2579393.1"/>
    <property type="molecule type" value="Genomic_DNA"/>
</dbReference>
<evidence type="ECO:0000313" key="1">
    <source>
        <dbReference type="EMBL" id="MEB2579393.1"/>
    </source>
</evidence>
<evidence type="ECO:0000313" key="2">
    <source>
        <dbReference type="Proteomes" id="UP001304467"/>
    </source>
</evidence>
<name>A0ABU5WM43_9BURK</name>
<keyword evidence="2" id="KW-1185">Reference proteome</keyword>
<gene>
    <name evidence="1" type="ORF">SB593_10540</name>
</gene>
<proteinExistence type="predicted"/>
<accession>A0ABU5WM43</accession>
<organism evidence="1 2">
    <name type="scientific">Burkholderia anthinoferrum</name>
    <dbReference type="NCBI Taxonomy" id="3090833"/>
    <lineage>
        <taxon>Bacteria</taxon>
        <taxon>Pseudomonadati</taxon>
        <taxon>Pseudomonadota</taxon>
        <taxon>Betaproteobacteria</taxon>
        <taxon>Burkholderiales</taxon>
        <taxon>Burkholderiaceae</taxon>
        <taxon>Burkholderia</taxon>
    </lineage>
</organism>
<dbReference type="Proteomes" id="UP001304467">
    <property type="component" value="Unassembled WGS sequence"/>
</dbReference>